<evidence type="ECO:0000313" key="1">
    <source>
        <dbReference type="EMBL" id="VDO08440.1"/>
    </source>
</evidence>
<organism evidence="3">
    <name type="scientific">Brugia timori</name>
    <dbReference type="NCBI Taxonomy" id="42155"/>
    <lineage>
        <taxon>Eukaryota</taxon>
        <taxon>Metazoa</taxon>
        <taxon>Ecdysozoa</taxon>
        <taxon>Nematoda</taxon>
        <taxon>Chromadorea</taxon>
        <taxon>Rhabditida</taxon>
        <taxon>Spirurina</taxon>
        <taxon>Spiruromorpha</taxon>
        <taxon>Filarioidea</taxon>
        <taxon>Onchocercidae</taxon>
        <taxon>Brugia</taxon>
    </lineage>
</organism>
<dbReference type="AlphaFoldDB" id="A0A0R3Q4Y4"/>
<proteinExistence type="predicted"/>
<reference evidence="3" key="1">
    <citation type="submission" date="2017-02" db="UniProtKB">
        <authorList>
            <consortium name="WormBaseParasite"/>
        </authorList>
    </citation>
    <scope>IDENTIFICATION</scope>
</reference>
<dbReference type="Proteomes" id="UP000280834">
    <property type="component" value="Unassembled WGS sequence"/>
</dbReference>
<reference evidence="1 2" key="2">
    <citation type="submission" date="2018-11" db="EMBL/GenBank/DDBJ databases">
        <authorList>
            <consortium name="Pathogen Informatics"/>
        </authorList>
    </citation>
    <scope>NUCLEOTIDE SEQUENCE [LARGE SCALE GENOMIC DNA]</scope>
</reference>
<evidence type="ECO:0000313" key="2">
    <source>
        <dbReference type="Proteomes" id="UP000280834"/>
    </source>
</evidence>
<keyword evidence="2" id="KW-1185">Reference proteome</keyword>
<sequence length="69" mass="7658">MYPLTDLVENQFYMNLNMNFLTCVLELADDELAQKLSLRRNISFRILGDTARGGVPAAGIFGMSNDGTN</sequence>
<accession>A0A0R3Q4Y4</accession>
<gene>
    <name evidence="1" type="ORF">BTMF_LOCUS716</name>
</gene>
<name>A0A0R3Q4Y4_9BILA</name>
<evidence type="ECO:0000313" key="3">
    <source>
        <dbReference type="WBParaSite" id="BTMF_0000137401-mRNA-1"/>
    </source>
</evidence>
<dbReference type="EMBL" id="UZAG01000444">
    <property type="protein sequence ID" value="VDO08440.1"/>
    <property type="molecule type" value="Genomic_DNA"/>
</dbReference>
<dbReference type="WBParaSite" id="BTMF_0000137401-mRNA-1">
    <property type="protein sequence ID" value="BTMF_0000137401-mRNA-1"/>
    <property type="gene ID" value="BTMF_0000137401"/>
</dbReference>
<protein>
    <submittedName>
        <fullName evidence="1 3">Uncharacterized protein</fullName>
    </submittedName>
</protein>